<accession>A0A210Q7E7</accession>
<feature type="region of interest" description="Disordered" evidence="1">
    <location>
        <begin position="81"/>
        <end position="119"/>
    </location>
</feature>
<feature type="compositionally biased region" description="Low complexity" evidence="1">
    <location>
        <begin position="95"/>
        <end position="104"/>
    </location>
</feature>
<protein>
    <submittedName>
        <fullName evidence="2">Uncharacterized protein</fullName>
    </submittedName>
</protein>
<reference evidence="2 3" key="1">
    <citation type="journal article" date="2017" name="Nat. Ecol. Evol.">
        <title>Scallop genome provides insights into evolution of bilaterian karyotype and development.</title>
        <authorList>
            <person name="Wang S."/>
            <person name="Zhang J."/>
            <person name="Jiao W."/>
            <person name="Li J."/>
            <person name="Xun X."/>
            <person name="Sun Y."/>
            <person name="Guo X."/>
            <person name="Huan P."/>
            <person name="Dong B."/>
            <person name="Zhang L."/>
            <person name="Hu X."/>
            <person name="Sun X."/>
            <person name="Wang J."/>
            <person name="Zhao C."/>
            <person name="Wang Y."/>
            <person name="Wang D."/>
            <person name="Huang X."/>
            <person name="Wang R."/>
            <person name="Lv J."/>
            <person name="Li Y."/>
            <person name="Zhang Z."/>
            <person name="Liu B."/>
            <person name="Lu W."/>
            <person name="Hui Y."/>
            <person name="Liang J."/>
            <person name="Zhou Z."/>
            <person name="Hou R."/>
            <person name="Li X."/>
            <person name="Liu Y."/>
            <person name="Li H."/>
            <person name="Ning X."/>
            <person name="Lin Y."/>
            <person name="Zhao L."/>
            <person name="Xing Q."/>
            <person name="Dou J."/>
            <person name="Li Y."/>
            <person name="Mao J."/>
            <person name="Guo H."/>
            <person name="Dou H."/>
            <person name="Li T."/>
            <person name="Mu C."/>
            <person name="Jiang W."/>
            <person name="Fu Q."/>
            <person name="Fu X."/>
            <person name="Miao Y."/>
            <person name="Liu J."/>
            <person name="Yu Q."/>
            <person name="Li R."/>
            <person name="Liao H."/>
            <person name="Li X."/>
            <person name="Kong Y."/>
            <person name="Jiang Z."/>
            <person name="Chourrout D."/>
            <person name="Li R."/>
            <person name="Bao Z."/>
        </authorList>
    </citation>
    <scope>NUCLEOTIDE SEQUENCE [LARGE SCALE GENOMIC DNA]</scope>
    <source>
        <strain evidence="2 3">PY_sf001</strain>
    </source>
</reference>
<keyword evidence="3" id="KW-1185">Reference proteome</keyword>
<evidence type="ECO:0000313" key="3">
    <source>
        <dbReference type="Proteomes" id="UP000242188"/>
    </source>
</evidence>
<dbReference type="Proteomes" id="UP000242188">
    <property type="component" value="Unassembled WGS sequence"/>
</dbReference>
<organism evidence="2 3">
    <name type="scientific">Mizuhopecten yessoensis</name>
    <name type="common">Japanese scallop</name>
    <name type="synonym">Patinopecten yessoensis</name>
    <dbReference type="NCBI Taxonomy" id="6573"/>
    <lineage>
        <taxon>Eukaryota</taxon>
        <taxon>Metazoa</taxon>
        <taxon>Spiralia</taxon>
        <taxon>Lophotrochozoa</taxon>
        <taxon>Mollusca</taxon>
        <taxon>Bivalvia</taxon>
        <taxon>Autobranchia</taxon>
        <taxon>Pteriomorphia</taxon>
        <taxon>Pectinida</taxon>
        <taxon>Pectinoidea</taxon>
        <taxon>Pectinidae</taxon>
        <taxon>Mizuhopecten</taxon>
    </lineage>
</organism>
<dbReference type="EMBL" id="NEDP02004717">
    <property type="protein sequence ID" value="OWF44619.1"/>
    <property type="molecule type" value="Genomic_DNA"/>
</dbReference>
<name>A0A210Q7E7_MIZYE</name>
<evidence type="ECO:0000313" key="2">
    <source>
        <dbReference type="EMBL" id="OWF44619.1"/>
    </source>
</evidence>
<sequence length="164" mass="18687">MSKRMMGTKITDFNKSSFDSKSGLYKVKPYKSTTTGGYKPKAYVPKNTEYKMKEYKPTTTGYKGTKPYQSHNYNHVYEYNPDYNPNLERPKRVPKSVPKVVVTPSPAPSPDKRPGTSESMKMWPARFNALESVKRQINMTFKGGSRVAPILEPIPVFEKTEGFT</sequence>
<proteinExistence type="predicted"/>
<gene>
    <name evidence="2" type="ORF">KP79_PYT23846</name>
</gene>
<evidence type="ECO:0000256" key="1">
    <source>
        <dbReference type="SAM" id="MobiDB-lite"/>
    </source>
</evidence>
<dbReference type="AlphaFoldDB" id="A0A210Q7E7"/>
<comment type="caution">
    <text evidence="2">The sequence shown here is derived from an EMBL/GenBank/DDBJ whole genome shotgun (WGS) entry which is preliminary data.</text>
</comment>